<dbReference type="Proteomes" id="UP000524535">
    <property type="component" value="Unassembled WGS sequence"/>
</dbReference>
<organism evidence="2 5">
    <name type="scientific">Aliirhizobium cellulosilyticum</name>
    <dbReference type="NCBI Taxonomy" id="393664"/>
    <lineage>
        <taxon>Bacteria</taxon>
        <taxon>Pseudomonadati</taxon>
        <taxon>Pseudomonadota</taxon>
        <taxon>Alphaproteobacteria</taxon>
        <taxon>Hyphomicrobiales</taxon>
        <taxon>Rhizobiaceae</taxon>
        <taxon>Aliirhizobium</taxon>
    </lineage>
</organism>
<comment type="caution">
    <text evidence="2">The sequence shown here is derived from an EMBL/GenBank/DDBJ whole genome shotgun (WGS) entry which is preliminary data.</text>
</comment>
<evidence type="ECO:0000313" key="2">
    <source>
        <dbReference type="EMBL" id="MBB4409638.1"/>
    </source>
</evidence>
<evidence type="ECO:0000313" key="6">
    <source>
        <dbReference type="Proteomes" id="UP000576087"/>
    </source>
</evidence>
<evidence type="ECO:0000313" key="5">
    <source>
        <dbReference type="Proteomes" id="UP000524535"/>
    </source>
</evidence>
<dbReference type="Proteomes" id="UP000576087">
    <property type="component" value="Unassembled WGS sequence"/>
</dbReference>
<dbReference type="AlphaFoldDB" id="A0A7W6TA51"/>
<reference evidence="4 5" key="1">
    <citation type="submission" date="2020-08" db="EMBL/GenBank/DDBJ databases">
        <title>Genomic Encyclopedia of Type Strains, Phase IV (KMG-V): Genome sequencing to study the core and pangenomes of soil and plant-associated prokaryotes.</title>
        <authorList>
            <person name="Whitman W."/>
        </authorList>
    </citation>
    <scope>NUCLEOTIDE SEQUENCE [LARGE SCALE GENOMIC DNA]</scope>
    <source>
        <strain evidence="2 5">SEMIA 444</strain>
        <strain evidence="1 4">SEMIA 448</strain>
        <strain evidence="3 6">SEMIA 452</strain>
    </source>
</reference>
<dbReference type="Proteomes" id="UP000520770">
    <property type="component" value="Unassembled WGS sequence"/>
</dbReference>
<evidence type="ECO:0000313" key="3">
    <source>
        <dbReference type="EMBL" id="MBB4444326.1"/>
    </source>
</evidence>
<dbReference type="EMBL" id="JACIGW010000001">
    <property type="protein sequence ID" value="MBB4347968.1"/>
    <property type="molecule type" value="Genomic_DNA"/>
</dbReference>
<accession>A0A7W6TA51</accession>
<dbReference type="EMBL" id="JACIGY010000001">
    <property type="protein sequence ID" value="MBB4409638.1"/>
    <property type="molecule type" value="Genomic_DNA"/>
</dbReference>
<dbReference type="RefSeq" id="WP_183822014.1">
    <property type="nucleotide sequence ID" value="NZ_JACIGW010000001.1"/>
</dbReference>
<evidence type="ECO:0000313" key="4">
    <source>
        <dbReference type="Proteomes" id="UP000520770"/>
    </source>
</evidence>
<keyword evidence="5" id="KW-1185">Reference proteome</keyword>
<name>A0A7W6TA51_9HYPH</name>
<protein>
    <submittedName>
        <fullName evidence="2">Uncharacterized protein</fullName>
    </submittedName>
</protein>
<evidence type="ECO:0000313" key="1">
    <source>
        <dbReference type="EMBL" id="MBB4347968.1"/>
    </source>
</evidence>
<sequence length="99" mass="11008">MNRYAGYAHQLRRGWWAMVRFAKDSHPKPIMGEGGAPVVFETELEAMKAVNKHLLQYLNFPIVGGEVEGGQASVARAKAERLFLGGGRVVEVERLEAVR</sequence>
<proteinExistence type="predicted"/>
<dbReference type="EMBL" id="JACIHM010000001">
    <property type="protein sequence ID" value="MBB4444326.1"/>
    <property type="molecule type" value="Genomic_DNA"/>
</dbReference>
<gene>
    <name evidence="2" type="ORF">GGE31_000109</name>
    <name evidence="1" type="ORF">GGE33_001676</name>
    <name evidence="3" type="ORF">GGE35_000108</name>
</gene>